<dbReference type="AlphaFoldDB" id="A0A024G9Q5"/>
<comment type="caution">
    <text evidence="2">The sequence shown here is derived from an EMBL/GenBank/DDBJ whole genome shotgun (WGS) entry which is preliminary data.</text>
</comment>
<keyword evidence="1" id="KW-1133">Transmembrane helix</keyword>
<gene>
    <name evidence="2" type="ORF">BN9_042620</name>
</gene>
<name>A0A024G9Q5_9STRA</name>
<protein>
    <submittedName>
        <fullName evidence="2">Uncharacterized protein</fullName>
    </submittedName>
</protein>
<reference evidence="2 3" key="1">
    <citation type="submission" date="2012-05" db="EMBL/GenBank/DDBJ databases">
        <title>Recombination and specialization in a pathogen metapopulation.</title>
        <authorList>
            <person name="Gardiner A."/>
            <person name="Kemen E."/>
            <person name="Schultz-Larsen T."/>
            <person name="MacLean D."/>
            <person name="Van Oosterhout C."/>
            <person name="Jones J.D.G."/>
        </authorList>
    </citation>
    <scope>NUCLEOTIDE SEQUENCE [LARGE SCALE GENOMIC DNA]</scope>
    <source>
        <strain evidence="2 3">Ac Nc2</strain>
    </source>
</reference>
<accession>A0A024G9Q5</accession>
<evidence type="ECO:0000313" key="3">
    <source>
        <dbReference type="Proteomes" id="UP000053237"/>
    </source>
</evidence>
<sequence length="106" mass="11989">MTTICHVANPLDFSIIRENVSSRRWVELMRNACVYGNDIVIFRALISGTSLFVDFSASFIGSVSICVHLAVFNSLKWTRSISLIRVTIHTSIRGDKAIRKNNQMEK</sequence>
<keyword evidence="1" id="KW-0812">Transmembrane</keyword>
<proteinExistence type="predicted"/>
<evidence type="ECO:0000256" key="1">
    <source>
        <dbReference type="SAM" id="Phobius"/>
    </source>
</evidence>
<dbReference type="InParanoid" id="A0A024G9Q5"/>
<keyword evidence="3" id="KW-1185">Reference proteome</keyword>
<evidence type="ECO:0000313" key="2">
    <source>
        <dbReference type="EMBL" id="CCI43478.1"/>
    </source>
</evidence>
<feature type="transmembrane region" description="Helical" evidence="1">
    <location>
        <begin position="55"/>
        <end position="75"/>
    </location>
</feature>
<keyword evidence="1" id="KW-0472">Membrane</keyword>
<dbReference type="EMBL" id="CAIX01000049">
    <property type="protein sequence ID" value="CCI43478.1"/>
    <property type="molecule type" value="Genomic_DNA"/>
</dbReference>
<organism evidence="2 3">
    <name type="scientific">Albugo candida</name>
    <dbReference type="NCBI Taxonomy" id="65357"/>
    <lineage>
        <taxon>Eukaryota</taxon>
        <taxon>Sar</taxon>
        <taxon>Stramenopiles</taxon>
        <taxon>Oomycota</taxon>
        <taxon>Peronosporomycetes</taxon>
        <taxon>Albuginales</taxon>
        <taxon>Albuginaceae</taxon>
        <taxon>Albugo</taxon>
    </lineage>
</organism>
<dbReference type="Proteomes" id="UP000053237">
    <property type="component" value="Unassembled WGS sequence"/>
</dbReference>